<accession>A0A916ZFC2</accession>
<gene>
    <name evidence="1" type="ORF">GCM10011390_10410</name>
</gene>
<organism evidence="1 2">
    <name type="scientific">Aureimonas endophytica</name>
    <dbReference type="NCBI Taxonomy" id="2027858"/>
    <lineage>
        <taxon>Bacteria</taxon>
        <taxon>Pseudomonadati</taxon>
        <taxon>Pseudomonadota</taxon>
        <taxon>Alphaproteobacteria</taxon>
        <taxon>Hyphomicrobiales</taxon>
        <taxon>Aurantimonadaceae</taxon>
        <taxon>Aureimonas</taxon>
    </lineage>
</organism>
<dbReference type="Proteomes" id="UP000644699">
    <property type="component" value="Unassembled WGS sequence"/>
</dbReference>
<dbReference type="AlphaFoldDB" id="A0A916ZFC2"/>
<reference evidence="1" key="2">
    <citation type="submission" date="2020-09" db="EMBL/GenBank/DDBJ databases">
        <authorList>
            <person name="Sun Q."/>
            <person name="Zhou Y."/>
        </authorList>
    </citation>
    <scope>NUCLEOTIDE SEQUENCE</scope>
    <source>
        <strain evidence="1">CGMCC 1.15367</strain>
    </source>
</reference>
<dbReference type="EMBL" id="BMIQ01000001">
    <property type="protein sequence ID" value="GGD93573.1"/>
    <property type="molecule type" value="Genomic_DNA"/>
</dbReference>
<sequence length="54" mass="5977">MIPAVPLLLRGILALNVMALALVLDASVGALDRLTMWIVPEAGRITTRRRRREP</sequence>
<evidence type="ECO:0000313" key="2">
    <source>
        <dbReference type="Proteomes" id="UP000644699"/>
    </source>
</evidence>
<protein>
    <submittedName>
        <fullName evidence="1">Uncharacterized protein</fullName>
    </submittedName>
</protein>
<name>A0A916ZFC2_9HYPH</name>
<dbReference type="RefSeq" id="WP_188907113.1">
    <property type="nucleotide sequence ID" value="NZ_BMIQ01000001.1"/>
</dbReference>
<evidence type="ECO:0000313" key="1">
    <source>
        <dbReference type="EMBL" id="GGD93573.1"/>
    </source>
</evidence>
<keyword evidence="2" id="KW-1185">Reference proteome</keyword>
<comment type="caution">
    <text evidence="1">The sequence shown here is derived from an EMBL/GenBank/DDBJ whole genome shotgun (WGS) entry which is preliminary data.</text>
</comment>
<proteinExistence type="predicted"/>
<reference evidence="1" key="1">
    <citation type="journal article" date="2014" name="Int. J. Syst. Evol. Microbiol.">
        <title>Complete genome sequence of Corynebacterium casei LMG S-19264T (=DSM 44701T), isolated from a smear-ripened cheese.</title>
        <authorList>
            <consortium name="US DOE Joint Genome Institute (JGI-PGF)"/>
            <person name="Walter F."/>
            <person name="Albersmeier A."/>
            <person name="Kalinowski J."/>
            <person name="Ruckert C."/>
        </authorList>
    </citation>
    <scope>NUCLEOTIDE SEQUENCE</scope>
    <source>
        <strain evidence="1">CGMCC 1.15367</strain>
    </source>
</reference>